<dbReference type="AlphaFoldDB" id="A0A0C7R583"/>
<name>A0A0C7R583_PARSO</name>
<evidence type="ECO:0000256" key="1">
    <source>
        <dbReference type="SAM" id="Phobius"/>
    </source>
</evidence>
<sequence length="128" mass="14780">MKKRIIYFLITLSVMALGILSRKFMFIFPKLIAPFIGDLLWAMMIYFGLRFLMSKKNISKAFLIAILFSFSIEISQLYQSDWINSIRNTTLGGLVLGHGFLYEDLISYSIGIIMGVIFDNYVMKNIIK</sequence>
<dbReference type="EMBL" id="CEKZ01000003">
    <property type="protein sequence ID" value="CEQ04413.1"/>
    <property type="molecule type" value="Genomic_DNA"/>
</dbReference>
<feature type="transmembrane region" description="Helical" evidence="1">
    <location>
        <begin position="31"/>
        <end position="49"/>
    </location>
</feature>
<feature type="transmembrane region" description="Helical" evidence="1">
    <location>
        <begin position="61"/>
        <end position="78"/>
    </location>
</feature>
<protein>
    <submittedName>
        <fullName evidence="2">Protein of uncharacterized function (DUF2809)</fullName>
    </submittedName>
</protein>
<keyword evidence="1" id="KW-0472">Membrane</keyword>
<gene>
    <name evidence="2" type="ORF">R28058_21461</name>
</gene>
<dbReference type="Pfam" id="PF10990">
    <property type="entry name" value="DUF2809"/>
    <property type="match status" value="1"/>
</dbReference>
<dbReference type="Proteomes" id="UP000049127">
    <property type="component" value="Unassembled WGS sequence"/>
</dbReference>
<feature type="transmembrane region" description="Helical" evidence="1">
    <location>
        <begin position="5"/>
        <end position="25"/>
    </location>
</feature>
<evidence type="ECO:0000313" key="2">
    <source>
        <dbReference type="EMBL" id="CEQ04413.1"/>
    </source>
</evidence>
<organism evidence="2 3">
    <name type="scientific">Paraclostridium sordellii</name>
    <name type="common">Clostridium sordellii</name>
    <dbReference type="NCBI Taxonomy" id="1505"/>
    <lineage>
        <taxon>Bacteria</taxon>
        <taxon>Bacillati</taxon>
        <taxon>Bacillota</taxon>
        <taxon>Clostridia</taxon>
        <taxon>Peptostreptococcales</taxon>
        <taxon>Peptostreptococcaceae</taxon>
        <taxon>Paraclostridium</taxon>
    </lineage>
</organism>
<keyword evidence="1" id="KW-0812">Transmembrane</keyword>
<reference evidence="2 3" key="1">
    <citation type="submission" date="2015-01" db="EMBL/GenBank/DDBJ databases">
        <authorList>
            <person name="Aslett A.Martin."/>
            <person name="De Silva Nishadi"/>
        </authorList>
    </citation>
    <scope>NUCLEOTIDE SEQUENCE [LARGE SCALE GENOMIC DNA]</scope>
    <source>
        <strain evidence="2 3">R28058</strain>
    </source>
</reference>
<evidence type="ECO:0000313" key="3">
    <source>
        <dbReference type="Proteomes" id="UP000049127"/>
    </source>
</evidence>
<feature type="transmembrane region" description="Helical" evidence="1">
    <location>
        <begin position="105"/>
        <end position="123"/>
    </location>
</feature>
<keyword evidence="1" id="KW-1133">Transmembrane helix</keyword>
<dbReference type="OrthoDB" id="5360192at2"/>
<dbReference type="InterPro" id="IPR021257">
    <property type="entry name" value="DUF2809"/>
</dbReference>
<accession>A0A0C7R583</accession>
<dbReference type="RefSeq" id="WP_055336218.1">
    <property type="nucleotide sequence ID" value="NZ_CDNF01000014.1"/>
</dbReference>
<proteinExistence type="predicted"/>